<dbReference type="PANTHER" id="PTHR43775">
    <property type="entry name" value="FATTY ACID SYNTHASE"/>
    <property type="match status" value="1"/>
</dbReference>
<accession>A0ABS0CM63</accession>
<comment type="caution">
    <text evidence="6">The sequence shown here is derived from an EMBL/GenBank/DDBJ whole genome shotgun (WGS) entry which is preliminary data.</text>
</comment>
<dbReference type="InterPro" id="IPR050091">
    <property type="entry name" value="PKS_NRPS_Biosynth_Enz"/>
</dbReference>
<dbReference type="SUPFAM" id="SSF55048">
    <property type="entry name" value="Probable ACP-binding domain of malonyl-CoA ACP transacylase"/>
    <property type="match status" value="1"/>
</dbReference>
<dbReference type="InterPro" id="IPR001227">
    <property type="entry name" value="Ac_transferase_dom_sf"/>
</dbReference>
<evidence type="ECO:0000256" key="4">
    <source>
        <dbReference type="ARBA" id="ARBA00023268"/>
    </source>
</evidence>
<feature type="domain" description="Carrier" evidence="5">
    <location>
        <begin position="954"/>
        <end position="1029"/>
    </location>
</feature>
<dbReference type="InterPro" id="IPR036291">
    <property type="entry name" value="NAD(P)-bd_dom_sf"/>
</dbReference>
<dbReference type="EMBL" id="JADLQX010000005">
    <property type="protein sequence ID" value="MBF6297699.1"/>
    <property type="molecule type" value="Genomic_DNA"/>
</dbReference>
<keyword evidence="7" id="KW-1185">Reference proteome</keyword>
<evidence type="ECO:0000256" key="3">
    <source>
        <dbReference type="ARBA" id="ARBA00022679"/>
    </source>
</evidence>
<dbReference type="SUPFAM" id="SSF47336">
    <property type="entry name" value="ACP-like"/>
    <property type="match status" value="1"/>
</dbReference>
<keyword evidence="4" id="KW-0511">Multifunctional enzyme</keyword>
<dbReference type="CDD" id="cd05274">
    <property type="entry name" value="KR_FAS_SDR_x"/>
    <property type="match status" value="1"/>
</dbReference>
<organism evidence="6 7">
    <name type="scientific">Nocardia amamiensis</name>
    <dbReference type="NCBI Taxonomy" id="404578"/>
    <lineage>
        <taxon>Bacteria</taxon>
        <taxon>Bacillati</taxon>
        <taxon>Actinomycetota</taxon>
        <taxon>Actinomycetes</taxon>
        <taxon>Mycobacteriales</taxon>
        <taxon>Nocardiaceae</taxon>
        <taxon>Nocardia</taxon>
    </lineage>
</organism>
<dbReference type="Proteomes" id="UP000702209">
    <property type="component" value="Unassembled WGS sequence"/>
</dbReference>
<dbReference type="InterPro" id="IPR009081">
    <property type="entry name" value="PP-bd_ACP"/>
</dbReference>
<keyword evidence="2" id="KW-0597">Phosphoprotein</keyword>
<dbReference type="Gene3D" id="3.40.50.720">
    <property type="entry name" value="NAD(P)-binding Rossmann-like Domain"/>
    <property type="match status" value="1"/>
</dbReference>
<dbReference type="InterPro" id="IPR016035">
    <property type="entry name" value="Acyl_Trfase/lysoPLipase"/>
</dbReference>
<dbReference type="SUPFAM" id="SSF51735">
    <property type="entry name" value="NAD(P)-binding Rossmann-fold domains"/>
    <property type="match status" value="2"/>
</dbReference>
<protein>
    <submittedName>
        <fullName evidence="6">Nocobactin polyketide synthase NbtC</fullName>
    </submittedName>
</protein>
<dbReference type="Gene3D" id="3.40.366.10">
    <property type="entry name" value="Malonyl-Coenzyme A Acyl Carrier Protein, domain 2"/>
    <property type="match status" value="1"/>
</dbReference>
<evidence type="ECO:0000313" key="7">
    <source>
        <dbReference type="Proteomes" id="UP000702209"/>
    </source>
</evidence>
<keyword evidence="1" id="KW-0596">Phosphopantetheine</keyword>
<dbReference type="Pfam" id="PF00550">
    <property type="entry name" value="PP-binding"/>
    <property type="match status" value="1"/>
</dbReference>
<gene>
    <name evidence="6" type="primary">nbtC</name>
    <name evidence="6" type="ORF">IU459_09095</name>
</gene>
<evidence type="ECO:0000256" key="1">
    <source>
        <dbReference type="ARBA" id="ARBA00022450"/>
    </source>
</evidence>
<dbReference type="PANTHER" id="PTHR43775:SF37">
    <property type="entry name" value="SI:DKEY-61P9.11"/>
    <property type="match status" value="1"/>
</dbReference>
<proteinExistence type="predicted"/>
<dbReference type="Gene3D" id="3.30.70.3290">
    <property type="match status" value="1"/>
</dbReference>
<name>A0ABS0CM63_9NOCA</name>
<dbReference type="InterPro" id="IPR036736">
    <property type="entry name" value="ACP-like_sf"/>
</dbReference>
<dbReference type="InterPro" id="IPR020806">
    <property type="entry name" value="PKS_PP-bd"/>
</dbReference>
<dbReference type="SMART" id="SM00827">
    <property type="entry name" value="PKS_AT"/>
    <property type="match status" value="1"/>
</dbReference>
<sequence length="1030" mass="109605">MSSYRMPDGTIPVLLSSDSAEGLRAEAGAILAYLDCHSRIDPARVADMLFRTRTPRRYRALALVTTHDELLDALRAVVADAAHPAVVSSEGPAVARRIGFVFPGQGSQRPGMGTLYYQSSPEYRRTVDECAAIHLDRFGHSKPLHYLLGHTGEFDDAVWEVQPALMFHMTGLAAMWQAAGVDPDATIGHSQGELAAGAVSGVMTLRDAVLAVTHRSRCVASLSPRGYSMAVLGMDRDACEALLARHSGWAELSVVNSPHILAISGDRDTIVEMVELANARGQFAKEIRVAYPAHTSIVSEFRTGLEAALNDEMSSSNFTATDIPSYGATLGAPITPDLRHDQYWYWNLRNRVRFDRAVVAAATDGIDTLIEIAEHPTLQLALQENLTLVPKTLPAKDFRVIGTSLRTAESLAEFSRNVASVAVHDAEYRWNALRVESSGPPALPLRDFPHTVLRAKKLWAAPEIGALGPLETVPEAPKPQRLVEQWRPLERRALLPPRRLAIVDHTGRCADLANALVAAADRHGATAFRFSPANTADFDTAVVLLPPGADTDSAGTIPDYVEFFAERAWQPALDRLRPGADSECWLVTVGGEAVRPADPVPHLFHSGVAAGFRSIGIERTGVRLRHLDLPADAAGPDQAARIIAALHTAGEPELALRDGKVFVKRLISATAPGSDAADLAHVLIVGGTGQLGLRFCEHYAKTGAGRVTLLSRSGETDANAAELRRLRALSDTEIVVASCDVSDPGAVGRFAAEQADRPVSLLIHAAVNYVDAESADVTADLVVQAAASKILGLDAVLAQVPRTAGCRVMLCSSTAATFSGRGQILYATTNRMLDVTARRLRSEGIDCVSIEWGLWNAAGPLDAAGFDRVASAGAIPMNPEDAIAAGLSGPWSDALVIAADWPLLSEVLEVYGQAAVLSSLLVPSDQPPVAASPPVTITPVPHAVLPAASPADQPALADRMLTELRKVMGADGAESIDGSVPLVALGLDSLQALDFRKRVKAELDRDLPVAAILGGASLDDVVLLMAENTN</sequence>
<dbReference type="SMART" id="SM00822">
    <property type="entry name" value="PKS_KR"/>
    <property type="match status" value="1"/>
</dbReference>
<keyword evidence="3" id="KW-0808">Transferase</keyword>
<dbReference type="SMART" id="SM00823">
    <property type="entry name" value="PKS_PP"/>
    <property type="match status" value="1"/>
</dbReference>
<evidence type="ECO:0000259" key="5">
    <source>
        <dbReference type="PROSITE" id="PS50075"/>
    </source>
</evidence>
<dbReference type="RefSeq" id="WP_195129029.1">
    <property type="nucleotide sequence ID" value="NZ_JADLQX010000005.1"/>
</dbReference>
<dbReference type="InterPro" id="IPR014043">
    <property type="entry name" value="Acyl_transferase_dom"/>
</dbReference>
<dbReference type="InterPro" id="IPR013968">
    <property type="entry name" value="PKS_KR"/>
</dbReference>
<evidence type="ECO:0000313" key="6">
    <source>
        <dbReference type="EMBL" id="MBF6297699.1"/>
    </source>
</evidence>
<evidence type="ECO:0000256" key="2">
    <source>
        <dbReference type="ARBA" id="ARBA00022553"/>
    </source>
</evidence>
<dbReference type="Pfam" id="PF00698">
    <property type="entry name" value="Acyl_transf_1"/>
    <property type="match status" value="1"/>
</dbReference>
<dbReference type="PROSITE" id="PS50075">
    <property type="entry name" value="CARRIER"/>
    <property type="match status" value="1"/>
</dbReference>
<dbReference type="SUPFAM" id="SSF52151">
    <property type="entry name" value="FabD/lysophospholipase-like"/>
    <property type="match status" value="1"/>
</dbReference>
<dbReference type="NCBIfam" id="NF037941">
    <property type="entry name" value="PKS_NbtC"/>
    <property type="match status" value="1"/>
</dbReference>
<dbReference type="InterPro" id="IPR057326">
    <property type="entry name" value="KR_dom"/>
</dbReference>
<dbReference type="Pfam" id="PF08659">
    <property type="entry name" value="KR"/>
    <property type="match status" value="1"/>
</dbReference>
<reference evidence="6 7" key="1">
    <citation type="submission" date="2020-10" db="EMBL/GenBank/DDBJ databases">
        <title>Identification of Nocardia species via Next-generation sequencing and recognition of intraspecies genetic diversity.</title>
        <authorList>
            <person name="Li P."/>
            <person name="Li P."/>
            <person name="Lu B."/>
        </authorList>
    </citation>
    <scope>NUCLEOTIDE SEQUENCE [LARGE SCALE GENOMIC DNA]</scope>
    <source>
        <strain evidence="6 7">BJ06-0157</strain>
    </source>
</reference>
<dbReference type="InterPro" id="IPR016036">
    <property type="entry name" value="Malonyl_transacylase_ACP-bd"/>
</dbReference>
<dbReference type="Gene3D" id="1.10.1200.10">
    <property type="entry name" value="ACP-like"/>
    <property type="match status" value="1"/>
</dbReference>